<dbReference type="RefSeq" id="WP_182633060.1">
    <property type="nucleotide sequence ID" value="NZ_JAALDM010000222.1"/>
</dbReference>
<sequence length="436" mass="47355">MCQIEGHDSSHDLTTISRRTALAAGGAGLLAAVGATVLGTPATAWAQPARPVADDLDVYVIVTDGMNPGELNPAQAPTLNRWADHGTRYTSAQAHMIAETLPNHTAMMTGVFPDRNGVPSNSIWDHAAGEDRTMDRADDITYPTVLERVRVETGLTTASVLSKDYLHGIFGGKASVQWAPFPLVPITDHSLDEFTVEALKRTVTDHNPRFTFVNLGDMDRFGHMDLTGYSLRAARNQAVWNSDHKLFQFEQFLRATGRWERSVIIVLADHSMDWSVPENLISAQGALDADPALRGRFGIAQNGGADTFTFIGNPAERDAALARLREVVAALPGVRSLYTPEELRLGDRAGDLVATAHQGWRFSDPTPVSNPIPGNHGHEVTLPIPFFISGGHRIVRHGQVIDRPVTTRDVAPTVAHLFGLTHDDMDGSPAVEAFHL</sequence>
<dbReference type="Pfam" id="PF01663">
    <property type="entry name" value="Phosphodiest"/>
    <property type="match status" value="1"/>
</dbReference>
<name>A0ABV5JTY9_9ACTN</name>
<dbReference type="InterPro" id="IPR002591">
    <property type="entry name" value="Phosphodiest/P_Trfase"/>
</dbReference>
<dbReference type="PANTHER" id="PTHR10151">
    <property type="entry name" value="ECTONUCLEOTIDE PYROPHOSPHATASE/PHOSPHODIESTERASE"/>
    <property type="match status" value="1"/>
</dbReference>
<dbReference type="SUPFAM" id="SSF53649">
    <property type="entry name" value="Alkaline phosphatase-like"/>
    <property type="match status" value="1"/>
</dbReference>
<keyword evidence="2" id="KW-1185">Reference proteome</keyword>
<gene>
    <name evidence="1" type="ORF">ACFFVD_14920</name>
</gene>
<dbReference type="Proteomes" id="UP001589700">
    <property type="component" value="Unassembled WGS sequence"/>
</dbReference>
<dbReference type="PANTHER" id="PTHR10151:SF120">
    <property type="entry name" value="BIS(5'-ADENOSYL)-TRIPHOSPHATASE"/>
    <property type="match status" value="1"/>
</dbReference>
<accession>A0ABV5JTY9</accession>
<dbReference type="PROSITE" id="PS51318">
    <property type="entry name" value="TAT"/>
    <property type="match status" value="1"/>
</dbReference>
<reference evidence="1 2" key="1">
    <citation type="submission" date="2024-09" db="EMBL/GenBank/DDBJ databases">
        <authorList>
            <person name="Sun Q."/>
            <person name="Mori K."/>
        </authorList>
    </citation>
    <scope>NUCLEOTIDE SEQUENCE [LARGE SCALE GENOMIC DNA]</scope>
    <source>
        <strain evidence="1 2">CCM 7659</strain>
    </source>
</reference>
<protein>
    <submittedName>
        <fullName evidence="1">Alkaline phosphatase family protein</fullName>
    </submittedName>
</protein>
<comment type="caution">
    <text evidence="1">The sequence shown here is derived from an EMBL/GenBank/DDBJ whole genome shotgun (WGS) entry which is preliminary data.</text>
</comment>
<dbReference type="InterPro" id="IPR006311">
    <property type="entry name" value="TAT_signal"/>
</dbReference>
<evidence type="ECO:0000313" key="2">
    <source>
        <dbReference type="Proteomes" id="UP001589700"/>
    </source>
</evidence>
<dbReference type="Gene3D" id="3.40.720.10">
    <property type="entry name" value="Alkaline Phosphatase, subunit A"/>
    <property type="match status" value="1"/>
</dbReference>
<organism evidence="1 2">
    <name type="scientific">Dietzia aerolata</name>
    <dbReference type="NCBI Taxonomy" id="595984"/>
    <lineage>
        <taxon>Bacteria</taxon>
        <taxon>Bacillati</taxon>
        <taxon>Actinomycetota</taxon>
        <taxon>Actinomycetes</taxon>
        <taxon>Mycobacteriales</taxon>
        <taxon>Dietziaceae</taxon>
        <taxon>Dietzia</taxon>
    </lineage>
</organism>
<dbReference type="InterPro" id="IPR017850">
    <property type="entry name" value="Alkaline_phosphatase_core_sf"/>
</dbReference>
<evidence type="ECO:0000313" key="1">
    <source>
        <dbReference type="EMBL" id="MFB9261086.1"/>
    </source>
</evidence>
<dbReference type="EMBL" id="JBHMDY010000013">
    <property type="protein sequence ID" value="MFB9261086.1"/>
    <property type="molecule type" value="Genomic_DNA"/>
</dbReference>
<proteinExistence type="predicted"/>